<organism evidence="9 10">
    <name type="scientific">Sediminicoccus rosea</name>
    <dbReference type="NCBI Taxonomy" id="1225128"/>
    <lineage>
        <taxon>Bacteria</taxon>
        <taxon>Pseudomonadati</taxon>
        <taxon>Pseudomonadota</taxon>
        <taxon>Alphaproteobacteria</taxon>
        <taxon>Acetobacterales</taxon>
        <taxon>Roseomonadaceae</taxon>
        <taxon>Sediminicoccus</taxon>
    </lineage>
</organism>
<reference evidence="9 10" key="1">
    <citation type="submission" date="2023-11" db="EMBL/GenBank/DDBJ databases">
        <title>Arctic aerobic anoxygenic photoheterotroph Sediminicoccus rosea KRV36 adapts its photosynthesis to long days of polar summer.</title>
        <authorList>
            <person name="Tomasch J."/>
            <person name="Kopejtka K."/>
            <person name="Bily T."/>
            <person name="Gardiner A.T."/>
            <person name="Gardian Z."/>
            <person name="Shivaramu S."/>
            <person name="Koblizek M."/>
            <person name="Engelhardt F."/>
            <person name="Kaftan D."/>
        </authorList>
    </citation>
    <scope>NUCLEOTIDE SEQUENCE [LARGE SCALE GENOMIC DNA]</scope>
    <source>
        <strain evidence="9 10">R-30</strain>
    </source>
</reference>
<dbReference type="RefSeq" id="WP_318650460.1">
    <property type="nucleotide sequence ID" value="NZ_CP137852.1"/>
</dbReference>
<dbReference type="Proteomes" id="UP001305521">
    <property type="component" value="Chromosome"/>
</dbReference>
<accession>A0ABZ0PM86</accession>
<dbReference type="PANTHER" id="PTHR21716:SF53">
    <property type="entry name" value="PERMEASE PERM-RELATED"/>
    <property type="match status" value="1"/>
</dbReference>
<evidence type="ECO:0000256" key="3">
    <source>
        <dbReference type="ARBA" id="ARBA00022448"/>
    </source>
</evidence>
<protein>
    <submittedName>
        <fullName evidence="9">AI-2E family transporter</fullName>
    </submittedName>
</protein>
<evidence type="ECO:0000256" key="1">
    <source>
        <dbReference type="ARBA" id="ARBA00004651"/>
    </source>
</evidence>
<evidence type="ECO:0000256" key="8">
    <source>
        <dbReference type="SAM" id="Phobius"/>
    </source>
</evidence>
<evidence type="ECO:0000256" key="5">
    <source>
        <dbReference type="ARBA" id="ARBA00022692"/>
    </source>
</evidence>
<keyword evidence="4" id="KW-1003">Cell membrane</keyword>
<name>A0ABZ0PM86_9PROT</name>
<comment type="similarity">
    <text evidence="2">Belongs to the autoinducer-2 exporter (AI-2E) (TC 2.A.86) family.</text>
</comment>
<sequence length="566" mass="59431">MAPFRPPEPGATEGRSGRFLLVAGVLLALYVGHEVLAPLALALLLTIAALPAAQWLEDRGLPRVIAVLLVLLLVLGLFGGIAYVVLTQALALAAELPDYENVLRGKLESLGQGSGPVEGVMRLLRRLGTALDPQEATPAAMTVAIVGNGQSALRTLAELGIVIVAPVAMLAITLLLMAFILVRREDVRDRALRLAGVHELHRTTGAMTEATARIGRFLLMQLAVNGLFGLCMGLGLWGLGIPNAPLWGVLGFALRFIPFLGAPLSVLFPLLLAFATTEGWSTVLLVLALFALVDLTITYVLEPWLYGASTGVTPLALLISSAFWAVLWGPVGLILAPAMTACLVIIGRHVPAFGFLDVLLGDAEPLPLPARFYQRVLAEDARGAGVLLGAAIGRQGVQLALDQLALPAIAQIGSERPNESFGTALAIRASRTLVRVLEPYADEPDGEADILVQPVAGALDRAATALVVAALLEAGHAATQQLEKAPSPVVTVLVAAARPPRPRLLRALRGARRLTGHVLAFAANDGAEQALAHEGVALPWAIGLPALVEQVDRWIEEAADSRGDAA</sequence>
<evidence type="ECO:0000313" key="9">
    <source>
        <dbReference type="EMBL" id="WPB86487.1"/>
    </source>
</evidence>
<evidence type="ECO:0000256" key="6">
    <source>
        <dbReference type="ARBA" id="ARBA00022989"/>
    </source>
</evidence>
<dbReference type="EMBL" id="CP137852">
    <property type="protein sequence ID" value="WPB86487.1"/>
    <property type="molecule type" value="Genomic_DNA"/>
</dbReference>
<comment type="subcellular location">
    <subcellularLocation>
        <location evidence="1">Cell membrane</location>
        <topology evidence="1">Multi-pass membrane protein</topology>
    </subcellularLocation>
</comment>
<keyword evidence="10" id="KW-1185">Reference proteome</keyword>
<evidence type="ECO:0000256" key="4">
    <source>
        <dbReference type="ARBA" id="ARBA00022475"/>
    </source>
</evidence>
<keyword evidence="3" id="KW-0813">Transport</keyword>
<feature type="transmembrane region" description="Helical" evidence="8">
    <location>
        <begin position="20"/>
        <end position="53"/>
    </location>
</feature>
<dbReference type="Pfam" id="PF01594">
    <property type="entry name" value="AI-2E_transport"/>
    <property type="match status" value="1"/>
</dbReference>
<feature type="transmembrane region" description="Helical" evidence="8">
    <location>
        <begin position="282"/>
        <end position="301"/>
    </location>
</feature>
<proteinExistence type="inferred from homology"/>
<keyword evidence="7 8" id="KW-0472">Membrane</keyword>
<feature type="transmembrane region" description="Helical" evidence="8">
    <location>
        <begin position="252"/>
        <end position="275"/>
    </location>
</feature>
<gene>
    <name evidence="9" type="ORF">R9Z33_06325</name>
</gene>
<feature type="transmembrane region" description="Helical" evidence="8">
    <location>
        <begin position="321"/>
        <end position="346"/>
    </location>
</feature>
<keyword evidence="6 8" id="KW-1133">Transmembrane helix</keyword>
<dbReference type="InterPro" id="IPR002549">
    <property type="entry name" value="AI-2E-like"/>
</dbReference>
<feature type="transmembrane region" description="Helical" evidence="8">
    <location>
        <begin position="217"/>
        <end position="240"/>
    </location>
</feature>
<keyword evidence="5 8" id="KW-0812">Transmembrane</keyword>
<feature type="transmembrane region" description="Helical" evidence="8">
    <location>
        <begin position="65"/>
        <end position="86"/>
    </location>
</feature>
<dbReference type="PANTHER" id="PTHR21716">
    <property type="entry name" value="TRANSMEMBRANE PROTEIN"/>
    <property type="match status" value="1"/>
</dbReference>
<evidence type="ECO:0000256" key="7">
    <source>
        <dbReference type="ARBA" id="ARBA00023136"/>
    </source>
</evidence>
<feature type="transmembrane region" description="Helical" evidence="8">
    <location>
        <begin position="159"/>
        <end position="182"/>
    </location>
</feature>
<evidence type="ECO:0000256" key="2">
    <source>
        <dbReference type="ARBA" id="ARBA00009773"/>
    </source>
</evidence>
<evidence type="ECO:0000313" key="10">
    <source>
        <dbReference type="Proteomes" id="UP001305521"/>
    </source>
</evidence>